<reference evidence="7 8" key="1">
    <citation type="submission" date="2021-05" db="EMBL/GenBank/DDBJ databases">
        <title>A Polyphasic approach of four new species of the genus Ohtaekwangia: Ohtaekwangia histidinii sp. nov., Ohtaekwangia cretensis sp. nov., Ohtaekwangia indiensis sp. nov., Ohtaekwangia reichenbachii sp. nov. from diverse environment.</title>
        <authorList>
            <person name="Octaviana S."/>
        </authorList>
    </citation>
    <scope>NUCLEOTIDE SEQUENCE [LARGE SCALE GENOMIC DNA]</scope>
    <source>
        <strain evidence="7 8">PWU20</strain>
    </source>
</reference>
<keyword evidence="4 6" id="KW-1133">Transmembrane helix</keyword>
<dbReference type="InterPro" id="IPR036259">
    <property type="entry name" value="MFS_trans_sf"/>
</dbReference>
<protein>
    <submittedName>
        <fullName evidence="7">MFS transporter</fullName>
    </submittedName>
</protein>
<feature type="transmembrane region" description="Helical" evidence="6">
    <location>
        <begin position="75"/>
        <end position="94"/>
    </location>
</feature>
<feature type="transmembrane region" description="Helical" evidence="6">
    <location>
        <begin position="47"/>
        <end position="68"/>
    </location>
</feature>
<keyword evidence="2" id="KW-1003">Cell membrane</keyword>
<evidence type="ECO:0000313" key="8">
    <source>
        <dbReference type="Proteomes" id="UP000772618"/>
    </source>
</evidence>
<dbReference type="PANTHER" id="PTHR23513">
    <property type="entry name" value="INTEGRAL MEMBRANE EFFLUX PROTEIN-RELATED"/>
    <property type="match status" value="1"/>
</dbReference>
<dbReference type="Pfam" id="PF07690">
    <property type="entry name" value="MFS_1"/>
    <property type="match status" value="1"/>
</dbReference>
<dbReference type="RefSeq" id="WP_254155633.1">
    <property type="nucleotide sequence ID" value="NZ_JAHESD010000062.1"/>
</dbReference>
<organism evidence="7 8">
    <name type="scientific">Chryseosolibacter indicus</name>
    <dbReference type="NCBI Taxonomy" id="2782351"/>
    <lineage>
        <taxon>Bacteria</taxon>
        <taxon>Pseudomonadati</taxon>
        <taxon>Bacteroidota</taxon>
        <taxon>Cytophagia</taxon>
        <taxon>Cytophagales</taxon>
        <taxon>Chryseotaleaceae</taxon>
        <taxon>Chryseosolibacter</taxon>
    </lineage>
</organism>
<dbReference type="InterPro" id="IPR011701">
    <property type="entry name" value="MFS"/>
</dbReference>
<feature type="transmembrane region" description="Helical" evidence="6">
    <location>
        <begin position="168"/>
        <end position="188"/>
    </location>
</feature>
<keyword evidence="5 6" id="KW-0472">Membrane</keyword>
<feature type="transmembrane region" description="Helical" evidence="6">
    <location>
        <begin position="255"/>
        <end position="276"/>
    </location>
</feature>
<gene>
    <name evidence="7" type="ORF">KK060_20315</name>
</gene>
<name>A0ABS5W039_9BACT</name>
<evidence type="ECO:0000256" key="4">
    <source>
        <dbReference type="ARBA" id="ARBA00022989"/>
    </source>
</evidence>
<dbReference type="SUPFAM" id="SSF103473">
    <property type="entry name" value="MFS general substrate transporter"/>
    <property type="match status" value="1"/>
</dbReference>
<evidence type="ECO:0000256" key="5">
    <source>
        <dbReference type="ARBA" id="ARBA00023136"/>
    </source>
</evidence>
<dbReference type="Proteomes" id="UP000772618">
    <property type="component" value="Unassembled WGS sequence"/>
</dbReference>
<feature type="transmembrane region" description="Helical" evidence="6">
    <location>
        <begin position="310"/>
        <end position="333"/>
    </location>
</feature>
<dbReference type="Gene3D" id="1.20.1250.20">
    <property type="entry name" value="MFS general substrate transporter like domains"/>
    <property type="match status" value="1"/>
</dbReference>
<accession>A0ABS5W039</accession>
<keyword evidence="8" id="KW-1185">Reference proteome</keyword>
<comment type="caution">
    <text evidence="7">The sequence shown here is derived from an EMBL/GenBank/DDBJ whole genome shotgun (WGS) entry which is preliminary data.</text>
</comment>
<evidence type="ECO:0000256" key="3">
    <source>
        <dbReference type="ARBA" id="ARBA00022692"/>
    </source>
</evidence>
<dbReference type="CDD" id="cd06173">
    <property type="entry name" value="MFS_MefA_like"/>
    <property type="match status" value="1"/>
</dbReference>
<feature type="transmembrane region" description="Helical" evidence="6">
    <location>
        <begin position="345"/>
        <end position="371"/>
    </location>
</feature>
<keyword evidence="3 6" id="KW-0812">Transmembrane</keyword>
<comment type="subcellular location">
    <subcellularLocation>
        <location evidence="1">Cell membrane</location>
        <topology evidence="1">Multi-pass membrane protein</topology>
    </subcellularLocation>
</comment>
<evidence type="ECO:0000313" key="7">
    <source>
        <dbReference type="EMBL" id="MBT1705646.1"/>
    </source>
</evidence>
<evidence type="ECO:0000256" key="2">
    <source>
        <dbReference type="ARBA" id="ARBA00022475"/>
    </source>
</evidence>
<dbReference type="PANTHER" id="PTHR23513:SF11">
    <property type="entry name" value="STAPHYLOFERRIN A TRANSPORTER"/>
    <property type="match status" value="1"/>
</dbReference>
<feature type="transmembrane region" description="Helical" evidence="6">
    <location>
        <begin position="222"/>
        <end position="243"/>
    </location>
</feature>
<evidence type="ECO:0000256" key="6">
    <source>
        <dbReference type="SAM" id="Phobius"/>
    </source>
</evidence>
<sequence>MKNQKWFRTYIFIWTGQFISTLTSYAVQFAVVIWLSLEYDSAEVLAFAGIAGLLPQALIGPFVGVFIDRWDRKKVMIYADAFIAFCAFAMTFVLKEGGDLLLVYVLLGCRSIGNAFHTPAMQAVAPLIVPESELLRVSGINQMLQSVSSIGGPALGTLAITFFSISNVLYLDVFGAVAAIGSLLFVTIPRLDATAHSSMSTVLTELKDGFSAIYSNKGLGFLFLYAMIATFFIMPVAVLFPLLTTGHYAGGKWQMSLIEIVWGIGMLAGGSLLGMARVKISKVILVNTMHIILGFTFVLSGWFPPSWFPGFVLVTTLGGMSMSIFSAAFMTTIQEEVEPHMLGRVFSLYFSMALLPSMVGLLFTGVIAEIIGVTNAFLISGTAVLLVGIVSFLTPALMRLGKKDEKQGNFQPQNS</sequence>
<evidence type="ECO:0000256" key="1">
    <source>
        <dbReference type="ARBA" id="ARBA00004651"/>
    </source>
</evidence>
<proteinExistence type="predicted"/>
<feature type="transmembrane region" description="Helical" evidence="6">
    <location>
        <begin position="12"/>
        <end position="35"/>
    </location>
</feature>
<feature type="transmembrane region" description="Helical" evidence="6">
    <location>
        <begin position="283"/>
        <end position="304"/>
    </location>
</feature>
<feature type="transmembrane region" description="Helical" evidence="6">
    <location>
        <begin position="377"/>
        <end position="398"/>
    </location>
</feature>
<dbReference type="EMBL" id="JAHESD010000062">
    <property type="protein sequence ID" value="MBT1705646.1"/>
    <property type="molecule type" value="Genomic_DNA"/>
</dbReference>